<dbReference type="AlphaFoldDB" id="A0AAE1D8H6"/>
<dbReference type="Proteomes" id="UP001283361">
    <property type="component" value="Unassembled WGS sequence"/>
</dbReference>
<protein>
    <submittedName>
        <fullName evidence="2">Uncharacterized protein</fullName>
    </submittedName>
</protein>
<sequence>MDTNARENESAVSNFEFQGSNRIADVPPPDGHKKLACTSSGSTGRSGEERFRPCCLCRSNYSTVPDQ</sequence>
<evidence type="ECO:0000256" key="1">
    <source>
        <dbReference type="SAM" id="MobiDB-lite"/>
    </source>
</evidence>
<proteinExistence type="predicted"/>
<organism evidence="2 3">
    <name type="scientific">Elysia crispata</name>
    <name type="common">lettuce slug</name>
    <dbReference type="NCBI Taxonomy" id="231223"/>
    <lineage>
        <taxon>Eukaryota</taxon>
        <taxon>Metazoa</taxon>
        <taxon>Spiralia</taxon>
        <taxon>Lophotrochozoa</taxon>
        <taxon>Mollusca</taxon>
        <taxon>Gastropoda</taxon>
        <taxon>Heterobranchia</taxon>
        <taxon>Euthyneura</taxon>
        <taxon>Panpulmonata</taxon>
        <taxon>Sacoglossa</taxon>
        <taxon>Placobranchoidea</taxon>
        <taxon>Plakobranchidae</taxon>
        <taxon>Elysia</taxon>
    </lineage>
</organism>
<accession>A0AAE1D8H6</accession>
<keyword evidence="3" id="KW-1185">Reference proteome</keyword>
<dbReference type="EMBL" id="JAWDGP010004927">
    <property type="protein sequence ID" value="KAK3761177.1"/>
    <property type="molecule type" value="Genomic_DNA"/>
</dbReference>
<evidence type="ECO:0000313" key="3">
    <source>
        <dbReference type="Proteomes" id="UP001283361"/>
    </source>
</evidence>
<evidence type="ECO:0000313" key="2">
    <source>
        <dbReference type="EMBL" id="KAK3761177.1"/>
    </source>
</evidence>
<gene>
    <name evidence="2" type="ORF">RRG08_022578</name>
</gene>
<name>A0AAE1D8H6_9GAST</name>
<feature type="compositionally biased region" description="Polar residues" evidence="1">
    <location>
        <begin position="10"/>
        <end position="21"/>
    </location>
</feature>
<reference evidence="2" key="1">
    <citation type="journal article" date="2023" name="G3 (Bethesda)">
        <title>A reference genome for the long-term kleptoplast-retaining sea slug Elysia crispata morphotype clarki.</title>
        <authorList>
            <person name="Eastman K.E."/>
            <person name="Pendleton A.L."/>
            <person name="Shaikh M.A."/>
            <person name="Suttiyut T."/>
            <person name="Ogas R."/>
            <person name="Tomko P."/>
            <person name="Gavelis G."/>
            <person name="Widhalm J.R."/>
            <person name="Wisecaver J.H."/>
        </authorList>
    </citation>
    <scope>NUCLEOTIDE SEQUENCE</scope>
    <source>
        <strain evidence="2">ECLA1</strain>
    </source>
</reference>
<feature type="region of interest" description="Disordered" evidence="1">
    <location>
        <begin position="1"/>
        <end position="50"/>
    </location>
</feature>
<comment type="caution">
    <text evidence="2">The sequence shown here is derived from an EMBL/GenBank/DDBJ whole genome shotgun (WGS) entry which is preliminary data.</text>
</comment>